<accession>A0A154UZN2</accession>
<protein>
    <submittedName>
        <fullName evidence="1">Uncharacterized protein</fullName>
    </submittedName>
</protein>
<dbReference type="STRING" id="31965.AWH51_12630"/>
<name>A0A154UZN2_9MICO</name>
<sequence>MSSLAVRVDPTATPIRRAAAAATLASLPESFRRADDAGEVVVLDGGPGWATRAVEATRDGARALLVLDPGAADDAALAALIATGVPVVLDVPWRHAEAVRRVAPRIHRFAATGALLEARAAVAGTADLRGAARALALTAGTLLGSPVAELAPVVATPQHLMLAGPSASGVHVVVSVVVAGHDHGRSTFRILVGDRAAHVVLPAPGSASPGRASVTDPAGREDLPVVFESGHRTALRIARDAAHGRCAPDDVAELRALLAAAPALAADARP</sequence>
<proteinExistence type="predicted"/>
<dbReference type="Proteomes" id="UP000076218">
    <property type="component" value="Unassembled WGS sequence"/>
</dbReference>
<comment type="caution">
    <text evidence="1">The sequence shown here is derived from an EMBL/GenBank/DDBJ whole genome shotgun (WGS) entry which is preliminary data.</text>
</comment>
<dbReference type="OrthoDB" id="4925768at2"/>
<reference evidence="1 2" key="1">
    <citation type="submission" date="2016-01" db="EMBL/GenBank/DDBJ databases">
        <title>Draft genome sequence of Clavibacter michiganensis subsp. tessellarius DOAB 609.</title>
        <authorList>
            <person name="Tambong J.T."/>
        </authorList>
    </citation>
    <scope>NUCLEOTIDE SEQUENCE [LARGE SCALE GENOMIC DNA]</scope>
    <source>
        <strain evidence="1 2">DOAB 609</strain>
    </source>
</reference>
<evidence type="ECO:0000313" key="2">
    <source>
        <dbReference type="Proteomes" id="UP000076218"/>
    </source>
</evidence>
<evidence type="ECO:0000313" key="1">
    <source>
        <dbReference type="EMBL" id="KZC94555.1"/>
    </source>
</evidence>
<dbReference type="AlphaFoldDB" id="A0A154UZN2"/>
<dbReference type="RefSeq" id="WP_063072072.1">
    <property type="nucleotide sequence ID" value="NZ_LQXA01000040.1"/>
</dbReference>
<organism evidence="1 2">
    <name type="scientific">Clavibacter tessellarius</name>
    <dbReference type="NCBI Taxonomy" id="31965"/>
    <lineage>
        <taxon>Bacteria</taxon>
        <taxon>Bacillati</taxon>
        <taxon>Actinomycetota</taxon>
        <taxon>Actinomycetes</taxon>
        <taxon>Micrococcales</taxon>
        <taxon>Microbacteriaceae</taxon>
        <taxon>Clavibacter</taxon>
    </lineage>
</organism>
<gene>
    <name evidence="1" type="ORF">AWH51_12630</name>
</gene>
<dbReference type="EMBL" id="LQXA01000040">
    <property type="protein sequence ID" value="KZC94555.1"/>
    <property type="molecule type" value="Genomic_DNA"/>
</dbReference>